<dbReference type="AlphaFoldDB" id="A0A6J4VVZ4"/>
<feature type="compositionally biased region" description="Basic and acidic residues" evidence="1">
    <location>
        <begin position="41"/>
        <end position="52"/>
    </location>
</feature>
<feature type="compositionally biased region" description="Basic and acidic residues" evidence="1">
    <location>
        <begin position="59"/>
        <end position="72"/>
    </location>
</feature>
<proteinExistence type="predicted"/>
<organism evidence="2">
    <name type="scientific">uncultured Thermomicrobiales bacterium</name>
    <dbReference type="NCBI Taxonomy" id="1645740"/>
    <lineage>
        <taxon>Bacteria</taxon>
        <taxon>Pseudomonadati</taxon>
        <taxon>Thermomicrobiota</taxon>
        <taxon>Thermomicrobia</taxon>
        <taxon>Thermomicrobiales</taxon>
        <taxon>environmental samples</taxon>
    </lineage>
</organism>
<protein>
    <submittedName>
        <fullName evidence="2">Predicted ATPase with chaperone activity, associated with Flp pilus assembly</fullName>
    </submittedName>
</protein>
<evidence type="ECO:0000313" key="2">
    <source>
        <dbReference type="EMBL" id="CAA9589768.1"/>
    </source>
</evidence>
<reference evidence="2" key="1">
    <citation type="submission" date="2020-02" db="EMBL/GenBank/DDBJ databases">
        <authorList>
            <person name="Meier V. D."/>
        </authorList>
    </citation>
    <scope>NUCLEOTIDE SEQUENCE</scope>
    <source>
        <strain evidence="2">AVDCRST_MAG18</strain>
    </source>
</reference>
<feature type="compositionally biased region" description="Low complexity" evidence="1">
    <location>
        <begin position="222"/>
        <end position="233"/>
    </location>
</feature>
<name>A0A6J4VVZ4_9BACT</name>
<dbReference type="EMBL" id="CADCWN010000382">
    <property type="protein sequence ID" value="CAA9589768.1"/>
    <property type="molecule type" value="Genomic_DNA"/>
</dbReference>
<feature type="compositionally biased region" description="Low complexity" evidence="1">
    <location>
        <begin position="278"/>
        <end position="289"/>
    </location>
</feature>
<feature type="non-terminal residue" evidence="2">
    <location>
        <position position="1"/>
    </location>
</feature>
<gene>
    <name evidence="2" type="ORF">AVDCRST_MAG18-4744</name>
</gene>
<feature type="compositionally biased region" description="Basic residues" evidence="1">
    <location>
        <begin position="146"/>
        <end position="159"/>
    </location>
</feature>
<feature type="non-terminal residue" evidence="2">
    <location>
        <position position="428"/>
    </location>
</feature>
<feature type="compositionally biased region" description="Basic and acidic residues" evidence="1">
    <location>
        <begin position="266"/>
        <end position="276"/>
    </location>
</feature>
<accession>A0A6J4VVZ4</accession>
<sequence length="428" mass="47434">DGDNGAPTECERAGEGARFPRRYRARAPLPLGSCPEGDLLQQRDHRPADHRNPLPAILQRDRARPDDAEARGVGRGQRQQRLRRVGLPIRDRPEGDGARPRGDGSDHLPRPRAGHAGRLHRRRQGAGDRRGARQPRRYPRRDGRPRPRRGHDGHHRAGREHRAIALPLRPSRQRQDGHGRAYRPPAGWSYLRPALHRRGRSDRQGIRLPQPHPGRANRIDPARLGPPLGPLRTPGDHRRRRADPRSARPDLQPEQSLLRSAVADEGEQRPLPDRRLRAAAGPPARTAQPLDRAAGEADRLSHPAHRQEARGAVRSVDRLLDQLGAEGLGGRGVPAPYPEQGADSQSLARDVPRDLPATVPRIWRRLRSGGADLSPARVLHQAEAGAARLPPARSAARPHRVRALPQLPAATFPGVNRSRLQGLLRRSV</sequence>
<feature type="compositionally biased region" description="Basic and acidic residues" evidence="1">
    <location>
        <begin position="293"/>
        <end position="320"/>
    </location>
</feature>
<feature type="region of interest" description="Disordered" evidence="1">
    <location>
        <begin position="1"/>
        <end position="347"/>
    </location>
</feature>
<feature type="compositionally biased region" description="Basic residues" evidence="1">
    <location>
        <begin position="110"/>
        <end position="124"/>
    </location>
</feature>
<evidence type="ECO:0000256" key="1">
    <source>
        <dbReference type="SAM" id="MobiDB-lite"/>
    </source>
</evidence>
<feature type="compositionally biased region" description="Basic and acidic residues" evidence="1">
    <location>
        <begin position="89"/>
        <end position="109"/>
    </location>
</feature>